<feature type="compositionally biased region" description="Low complexity" evidence="5">
    <location>
        <begin position="352"/>
        <end position="365"/>
    </location>
</feature>
<dbReference type="InterPro" id="IPR016187">
    <property type="entry name" value="CTDL_fold"/>
</dbReference>
<dbReference type="SUPFAM" id="SSF56436">
    <property type="entry name" value="C-type lectin-like"/>
    <property type="match status" value="1"/>
</dbReference>
<accession>A0A3B0V694</accession>
<dbReference type="InterPro" id="IPR008271">
    <property type="entry name" value="Ser/Thr_kinase_AS"/>
</dbReference>
<dbReference type="GO" id="GO:0005524">
    <property type="term" value="F:ATP binding"/>
    <property type="evidence" value="ECO:0007669"/>
    <property type="project" value="UniProtKB-KW"/>
</dbReference>
<dbReference type="PROSITE" id="PS50011">
    <property type="entry name" value="PROTEIN_KINASE_DOM"/>
    <property type="match status" value="1"/>
</dbReference>
<dbReference type="Gene3D" id="3.30.200.20">
    <property type="entry name" value="Phosphorylase Kinase, domain 1"/>
    <property type="match status" value="1"/>
</dbReference>
<dbReference type="InterPro" id="IPR000719">
    <property type="entry name" value="Prot_kinase_dom"/>
</dbReference>
<dbReference type="CDD" id="cd14014">
    <property type="entry name" value="STKc_PknB_like"/>
    <property type="match status" value="1"/>
</dbReference>
<evidence type="ECO:0000256" key="4">
    <source>
        <dbReference type="ARBA" id="ARBA00022840"/>
    </source>
</evidence>
<dbReference type="GO" id="GO:0004674">
    <property type="term" value="F:protein serine/threonine kinase activity"/>
    <property type="evidence" value="ECO:0007669"/>
    <property type="project" value="UniProtKB-KW"/>
</dbReference>
<dbReference type="SUPFAM" id="SSF56112">
    <property type="entry name" value="Protein kinase-like (PK-like)"/>
    <property type="match status" value="1"/>
</dbReference>
<evidence type="ECO:0000259" key="6">
    <source>
        <dbReference type="PROSITE" id="PS50011"/>
    </source>
</evidence>
<dbReference type="PANTHER" id="PTHR43289">
    <property type="entry name" value="MITOGEN-ACTIVATED PROTEIN KINASE KINASE KINASE 20-RELATED"/>
    <property type="match status" value="1"/>
</dbReference>
<proteinExistence type="predicted"/>
<dbReference type="Pfam" id="PF03781">
    <property type="entry name" value="FGE-sulfatase"/>
    <property type="match status" value="1"/>
</dbReference>
<dbReference type="Pfam" id="PF00069">
    <property type="entry name" value="Pkinase"/>
    <property type="match status" value="1"/>
</dbReference>
<keyword evidence="3 7" id="KW-0418">Kinase</keyword>
<evidence type="ECO:0000313" key="7">
    <source>
        <dbReference type="EMBL" id="VAW35883.1"/>
    </source>
</evidence>
<keyword evidence="1" id="KW-0808">Transferase</keyword>
<dbReference type="PROSITE" id="PS00107">
    <property type="entry name" value="PROTEIN_KINASE_ATP"/>
    <property type="match status" value="1"/>
</dbReference>
<protein>
    <submittedName>
        <fullName evidence="7">Serine/threonine protein kinase</fullName>
    </submittedName>
</protein>
<dbReference type="AlphaFoldDB" id="A0A3B0V694"/>
<dbReference type="SMART" id="SM00220">
    <property type="entry name" value="S_TKc"/>
    <property type="match status" value="1"/>
</dbReference>
<evidence type="ECO:0000256" key="1">
    <source>
        <dbReference type="ARBA" id="ARBA00022679"/>
    </source>
</evidence>
<organism evidence="7">
    <name type="scientific">hydrothermal vent metagenome</name>
    <dbReference type="NCBI Taxonomy" id="652676"/>
    <lineage>
        <taxon>unclassified sequences</taxon>
        <taxon>metagenomes</taxon>
        <taxon>ecological metagenomes</taxon>
    </lineage>
</organism>
<dbReference type="PROSITE" id="PS00108">
    <property type="entry name" value="PROTEIN_KINASE_ST"/>
    <property type="match status" value="1"/>
</dbReference>
<evidence type="ECO:0000256" key="2">
    <source>
        <dbReference type="ARBA" id="ARBA00022741"/>
    </source>
</evidence>
<dbReference type="InterPro" id="IPR042095">
    <property type="entry name" value="SUMF_sf"/>
</dbReference>
<name>A0A3B0V694_9ZZZZ</name>
<feature type="domain" description="Protein kinase" evidence="6">
    <location>
        <begin position="15"/>
        <end position="284"/>
    </location>
</feature>
<sequence>MLKTVNNINLKISGLKIISKIGEGGMSVVYLAEQVSLKREVAVKVMRLEIANNDLDVQRFKHEAKTIAHLDHPNIISIYSIGQTAAGEVFFTMPYLNHGDFSSYILEDEQEFIELLKSVCDGLAFAHDRGVVHRDIKPENLLFDKFGNVRIADFGIAISKDGTRMTKEHQIVGSAQYMSPEQARSLKVGVHSDIYSLGIVIYERLTGNVPFDSDDSISILVDHVSMEPPKLSGKMRHWQGLIDKCLAKAPRDRFQSMLELRIALDTVPTNSLQRTNKSIQHLLLSDRRWHLKWLVPVLMLLVIVAITLFKLSQTPEPINLVANDQNSPVATKPVNTADIVPVDVAKIISDTNDMPNNNNNKDNMPGADSLNNELSIDEIKQNLMEQQPPGAEIIGNSSDKMPPNEEINILLNRASANIDLYQLSKPDSNNATEQLLQVLELNPQNTQAQEGLHTIGRKYYHLINSALSKHEFSLAQKHVKSVIQFNQKTNNINSKFELQKAAILATAEQLDLSAISIPVEQVSELLAVVQNLSPEHELIETLNELVRLKTGPQIGDKLLDSQGIETILLTKNLAAMLNEVTIEHYAAFVKATSRAASKCRHKGGGASSFFGSKAWDKPFFPQGQNHPVVCVSQGDAQAFAKWLSQQTQSSYRLPDQKEWLLLATTDNNTFSACKSANVAGAEANKIRNKESKYSCNDKFKFTAPVASFSVNNIGLYDIQGNVSEWISCNNASCQTPIAMGSSWFSGKQSNKLDKSQKLKPSLGFSYIGFRLVRNL</sequence>
<dbReference type="Gene3D" id="3.90.1580.10">
    <property type="entry name" value="paralog of FGE (formylglycine-generating enzyme)"/>
    <property type="match status" value="1"/>
</dbReference>
<evidence type="ECO:0000256" key="5">
    <source>
        <dbReference type="SAM" id="MobiDB-lite"/>
    </source>
</evidence>
<gene>
    <name evidence="7" type="ORF">MNBD_GAMMA01-716</name>
</gene>
<dbReference type="InterPro" id="IPR011009">
    <property type="entry name" value="Kinase-like_dom_sf"/>
</dbReference>
<keyword evidence="2" id="KW-0547">Nucleotide-binding</keyword>
<dbReference type="InterPro" id="IPR017441">
    <property type="entry name" value="Protein_kinase_ATP_BS"/>
</dbReference>
<dbReference type="InterPro" id="IPR005532">
    <property type="entry name" value="SUMF_dom"/>
</dbReference>
<feature type="region of interest" description="Disordered" evidence="5">
    <location>
        <begin position="350"/>
        <end position="370"/>
    </location>
</feature>
<evidence type="ECO:0000256" key="3">
    <source>
        <dbReference type="ARBA" id="ARBA00022777"/>
    </source>
</evidence>
<dbReference type="EMBL" id="UOEW01000118">
    <property type="protein sequence ID" value="VAW35883.1"/>
    <property type="molecule type" value="Genomic_DNA"/>
</dbReference>
<keyword evidence="7" id="KW-0723">Serine/threonine-protein kinase</keyword>
<dbReference type="PANTHER" id="PTHR43289:SF34">
    <property type="entry name" value="SERINE_THREONINE-PROTEIN KINASE YBDM-RELATED"/>
    <property type="match status" value="1"/>
</dbReference>
<dbReference type="Gene3D" id="1.10.510.10">
    <property type="entry name" value="Transferase(Phosphotransferase) domain 1"/>
    <property type="match status" value="1"/>
</dbReference>
<keyword evidence="4" id="KW-0067">ATP-binding</keyword>
<reference evidence="7" key="1">
    <citation type="submission" date="2018-06" db="EMBL/GenBank/DDBJ databases">
        <authorList>
            <person name="Zhirakovskaya E."/>
        </authorList>
    </citation>
    <scope>NUCLEOTIDE SEQUENCE</scope>
</reference>